<sequence length="134" mass="14847">MSGSRKLKKPDRRAESRGDSLLHRLSIRRDRPHSSGSNQSRMSLSSNAVGSNLITKDEGSGTNARGKSMDVDQSLNFGLLNDKLQTPTTQLFQASALGTEAIQTIIQVLGEFRVEVDDVKQNYGKEREREAKED</sequence>
<feature type="compositionally biased region" description="Polar residues" evidence="1">
    <location>
        <begin position="34"/>
        <end position="69"/>
    </location>
</feature>
<name>A0A9P8LHG6_9PEZI</name>
<dbReference type="AlphaFoldDB" id="A0A9P8LHG6"/>
<feature type="region of interest" description="Disordered" evidence="1">
    <location>
        <begin position="1"/>
        <end position="69"/>
    </location>
</feature>
<protein>
    <submittedName>
        <fullName evidence="2">Uncharacterized protein</fullName>
    </submittedName>
</protein>
<proteinExistence type="predicted"/>
<keyword evidence="3" id="KW-1185">Reference proteome</keyword>
<evidence type="ECO:0000313" key="3">
    <source>
        <dbReference type="Proteomes" id="UP000750711"/>
    </source>
</evidence>
<organism evidence="2 3">
    <name type="scientific">Trichoglossum hirsutum</name>
    <dbReference type="NCBI Taxonomy" id="265104"/>
    <lineage>
        <taxon>Eukaryota</taxon>
        <taxon>Fungi</taxon>
        <taxon>Dikarya</taxon>
        <taxon>Ascomycota</taxon>
        <taxon>Pezizomycotina</taxon>
        <taxon>Geoglossomycetes</taxon>
        <taxon>Geoglossales</taxon>
        <taxon>Geoglossaceae</taxon>
        <taxon>Trichoglossum</taxon>
    </lineage>
</organism>
<reference evidence="2" key="1">
    <citation type="submission" date="2021-03" db="EMBL/GenBank/DDBJ databases">
        <title>Comparative genomics and phylogenomic investigation of the class Geoglossomycetes provide insights into ecological specialization and systematics.</title>
        <authorList>
            <person name="Melie T."/>
            <person name="Pirro S."/>
            <person name="Miller A.N."/>
            <person name="Quandt A."/>
        </authorList>
    </citation>
    <scope>NUCLEOTIDE SEQUENCE</scope>
    <source>
        <strain evidence="2">CAQ_001_2017</strain>
    </source>
</reference>
<dbReference type="EMBL" id="JAGHQM010000106">
    <property type="protein sequence ID" value="KAH0565339.1"/>
    <property type="molecule type" value="Genomic_DNA"/>
</dbReference>
<evidence type="ECO:0000256" key="1">
    <source>
        <dbReference type="SAM" id="MobiDB-lite"/>
    </source>
</evidence>
<accession>A0A9P8LHG6</accession>
<evidence type="ECO:0000313" key="2">
    <source>
        <dbReference type="EMBL" id="KAH0565339.1"/>
    </source>
</evidence>
<gene>
    <name evidence="2" type="ORF">GP486_001271</name>
</gene>
<dbReference type="Proteomes" id="UP000750711">
    <property type="component" value="Unassembled WGS sequence"/>
</dbReference>
<feature type="compositionally biased region" description="Basic and acidic residues" evidence="1">
    <location>
        <begin position="12"/>
        <end position="33"/>
    </location>
</feature>
<comment type="caution">
    <text evidence="2">The sequence shown here is derived from an EMBL/GenBank/DDBJ whole genome shotgun (WGS) entry which is preliminary data.</text>
</comment>
<feature type="compositionally biased region" description="Basic residues" evidence="1">
    <location>
        <begin position="1"/>
        <end position="11"/>
    </location>
</feature>